<gene>
    <name evidence="2" type="ORF">MM415A00465_0020</name>
    <name evidence="1" type="ORF">MM415B00381_0042</name>
</gene>
<dbReference type="AlphaFoldDB" id="A0A6M3J6N1"/>
<proteinExistence type="predicted"/>
<name>A0A6M3J6N1_9ZZZZ</name>
<reference evidence="1" key="1">
    <citation type="submission" date="2020-03" db="EMBL/GenBank/DDBJ databases">
        <title>The deep terrestrial virosphere.</title>
        <authorList>
            <person name="Holmfeldt K."/>
            <person name="Nilsson E."/>
            <person name="Simone D."/>
            <person name="Lopez-Fernandez M."/>
            <person name="Wu X."/>
            <person name="de Brujin I."/>
            <person name="Lundin D."/>
            <person name="Andersson A."/>
            <person name="Bertilsson S."/>
            <person name="Dopson M."/>
        </authorList>
    </citation>
    <scope>NUCLEOTIDE SEQUENCE</scope>
    <source>
        <strain evidence="2">MM415A00465</strain>
        <strain evidence="1">MM415B00381</strain>
    </source>
</reference>
<accession>A0A6M3J6N1</accession>
<evidence type="ECO:0000313" key="1">
    <source>
        <dbReference type="EMBL" id="QJA65729.1"/>
    </source>
</evidence>
<dbReference type="Gene3D" id="2.30.30.380">
    <property type="entry name" value="Zn-finger domain of Sec23/24"/>
    <property type="match status" value="1"/>
</dbReference>
<dbReference type="EMBL" id="MT141543">
    <property type="protein sequence ID" value="QJA65729.1"/>
    <property type="molecule type" value="Genomic_DNA"/>
</dbReference>
<protein>
    <submittedName>
        <fullName evidence="1">Uncharacterized protein</fullName>
    </submittedName>
</protein>
<dbReference type="EMBL" id="MT142475">
    <property type="protein sequence ID" value="QJA81962.1"/>
    <property type="molecule type" value="Genomic_DNA"/>
</dbReference>
<organism evidence="1">
    <name type="scientific">viral metagenome</name>
    <dbReference type="NCBI Taxonomy" id="1070528"/>
    <lineage>
        <taxon>unclassified sequences</taxon>
        <taxon>metagenomes</taxon>
        <taxon>organismal metagenomes</taxon>
    </lineage>
</organism>
<sequence>MHRFKLTLQCSACGAGNNVQYMPLKADEGFTCGKCKQKNLIVMSFLTLPDNPAGTFNMMMKPSEARTMAKES</sequence>
<evidence type="ECO:0000313" key="2">
    <source>
        <dbReference type="EMBL" id="QJA81962.1"/>
    </source>
</evidence>